<dbReference type="AlphaFoldDB" id="F8MJJ4"/>
<feature type="non-terminal residue" evidence="1">
    <location>
        <position position="85"/>
    </location>
</feature>
<dbReference type="EMBL" id="GL891303">
    <property type="protein sequence ID" value="EGO59985.1"/>
    <property type="molecule type" value="Genomic_DNA"/>
</dbReference>
<name>F8MJJ4_NEUT8</name>
<evidence type="ECO:0000313" key="1">
    <source>
        <dbReference type="EMBL" id="EGO59985.1"/>
    </source>
</evidence>
<proteinExistence type="predicted"/>
<dbReference type="RefSeq" id="XP_009850171.1">
    <property type="nucleotide sequence ID" value="XM_009851869.1"/>
</dbReference>
<organism evidence="1 2">
    <name type="scientific">Neurospora tetrasperma (strain FGSC 2508 / ATCC MYA-4615 / P0657)</name>
    <dbReference type="NCBI Taxonomy" id="510951"/>
    <lineage>
        <taxon>Eukaryota</taxon>
        <taxon>Fungi</taxon>
        <taxon>Dikarya</taxon>
        <taxon>Ascomycota</taxon>
        <taxon>Pezizomycotina</taxon>
        <taxon>Sordariomycetes</taxon>
        <taxon>Sordariomycetidae</taxon>
        <taxon>Sordariales</taxon>
        <taxon>Sordariaceae</taxon>
        <taxon>Neurospora</taxon>
    </lineage>
</organism>
<dbReference type="VEuPathDB" id="FungiDB:NEUTE1DRAFT_116721"/>
<dbReference type="Proteomes" id="UP000008065">
    <property type="component" value="Unassembled WGS sequence"/>
</dbReference>
<reference evidence="2" key="1">
    <citation type="journal article" date="2011" name="Genetics">
        <title>Massive changes in genome architecture accompany the transition to self-fertility in the filamentous fungus Neurospora tetrasperma.</title>
        <authorList>
            <person name="Ellison C.E."/>
            <person name="Stajich J.E."/>
            <person name="Jacobson D.J."/>
            <person name="Natvig D.O."/>
            <person name="Lapidus A."/>
            <person name="Foster B."/>
            <person name="Aerts A."/>
            <person name="Riley R."/>
            <person name="Lindquist E.A."/>
            <person name="Grigoriev I.V."/>
            <person name="Taylor J.W."/>
        </authorList>
    </citation>
    <scope>NUCLEOTIDE SEQUENCE [LARGE SCALE GENOMIC DNA]</scope>
    <source>
        <strain evidence="2">FGSC 2508 / P0657</strain>
    </source>
</reference>
<sequence length="85" mass="8884">MDKVVVVSSSVDVMMGRGSSGCAVEVTPDRPQRYYCRWGGSGYCTPQVIGVAGHLSGSSSRASETGIGDKMIRLSITQLSEGNGL</sequence>
<gene>
    <name evidence="1" type="ORF">NEUTE1DRAFT_116721</name>
</gene>
<dbReference type="KEGG" id="nte:NEUTE1DRAFT116721"/>
<evidence type="ECO:0000313" key="2">
    <source>
        <dbReference type="Proteomes" id="UP000008065"/>
    </source>
</evidence>
<keyword evidence="2" id="KW-1185">Reference proteome</keyword>
<dbReference type="GeneID" id="20823104"/>
<accession>F8MJJ4</accession>
<dbReference type="HOGENOM" id="CLU_2518694_0_0_1"/>
<protein>
    <submittedName>
        <fullName evidence="1">Uncharacterized protein</fullName>
    </submittedName>
</protein>